<keyword evidence="2 5" id="KW-0560">Oxidoreductase</keyword>
<dbReference type="GO" id="GO:0004029">
    <property type="term" value="F:aldehyde dehydrogenase (NAD+) activity"/>
    <property type="evidence" value="ECO:0007669"/>
    <property type="project" value="UniProtKB-EC"/>
</dbReference>
<dbReference type="Gene3D" id="3.40.309.10">
    <property type="entry name" value="Aldehyde Dehydrogenase, Chain A, domain 2"/>
    <property type="match status" value="1"/>
</dbReference>
<organism evidence="7 8">
    <name type="scientific">Aspergillus terreus</name>
    <dbReference type="NCBI Taxonomy" id="33178"/>
    <lineage>
        <taxon>Eukaryota</taxon>
        <taxon>Fungi</taxon>
        <taxon>Dikarya</taxon>
        <taxon>Ascomycota</taxon>
        <taxon>Pezizomycotina</taxon>
        <taxon>Eurotiomycetes</taxon>
        <taxon>Eurotiomycetidae</taxon>
        <taxon>Eurotiales</taxon>
        <taxon>Aspergillaceae</taxon>
        <taxon>Aspergillus</taxon>
        <taxon>Aspergillus subgen. Circumdati</taxon>
    </lineage>
</organism>
<dbReference type="FunFam" id="3.40.605.10:FF:000026">
    <property type="entry name" value="Aldehyde dehydrogenase, putative"/>
    <property type="match status" value="1"/>
</dbReference>
<gene>
    <name evidence="7" type="ORF">ATEIFO6365_0006032900</name>
</gene>
<name>A0A5M3YXW2_ASPTE</name>
<evidence type="ECO:0000256" key="5">
    <source>
        <dbReference type="RuleBase" id="RU003345"/>
    </source>
</evidence>
<comment type="similarity">
    <text evidence="1 5">Belongs to the aldehyde dehydrogenase family.</text>
</comment>
<dbReference type="SUPFAM" id="SSF53720">
    <property type="entry name" value="ALDH-like"/>
    <property type="match status" value="1"/>
</dbReference>
<dbReference type="PROSITE" id="PS00687">
    <property type="entry name" value="ALDEHYDE_DEHYDR_GLU"/>
    <property type="match status" value="1"/>
</dbReference>
<dbReference type="VEuPathDB" id="FungiDB:ATEG_03101"/>
<keyword evidence="8" id="KW-1185">Reference proteome</keyword>
<comment type="caution">
    <text evidence="7">The sequence shown here is derived from an EMBL/GenBank/DDBJ whole genome shotgun (WGS) entry which is preliminary data.</text>
</comment>
<dbReference type="InterPro" id="IPR029510">
    <property type="entry name" value="Ald_DH_CS_GLU"/>
</dbReference>
<protein>
    <recommendedName>
        <fullName evidence="3">aldehyde dehydrogenase (NAD(+))</fullName>
        <ecNumber evidence="3">1.2.1.3</ecNumber>
    </recommendedName>
</protein>
<feature type="domain" description="Aldehyde dehydrogenase" evidence="6">
    <location>
        <begin position="23"/>
        <end position="473"/>
    </location>
</feature>
<dbReference type="Proteomes" id="UP000452235">
    <property type="component" value="Unassembled WGS sequence"/>
</dbReference>
<dbReference type="InterPro" id="IPR016163">
    <property type="entry name" value="Ald_DH_C"/>
</dbReference>
<evidence type="ECO:0000313" key="8">
    <source>
        <dbReference type="Proteomes" id="UP000452235"/>
    </source>
</evidence>
<evidence type="ECO:0000256" key="1">
    <source>
        <dbReference type="ARBA" id="ARBA00009986"/>
    </source>
</evidence>
<dbReference type="FunFam" id="3.40.605.10:FF:000001">
    <property type="entry name" value="Aldehyde dehydrogenase 1"/>
    <property type="match status" value="1"/>
</dbReference>
<dbReference type="OrthoDB" id="310895at2759"/>
<dbReference type="InterPro" id="IPR016161">
    <property type="entry name" value="Ald_DH/histidinol_DH"/>
</dbReference>
<evidence type="ECO:0000256" key="2">
    <source>
        <dbReference type="ARBA" id="ARBA00023002"/>
    </source>
</evidence>
<dbReference type="FunFam" id="3.40.309.10:FF:000012">
    <property type="entry name" value="Betaine aldehyde dehydrogenase"/>
    <property type="match status" value="1"/>
</dbReference>
<accession>A0A5M3YXW2</accession>
<dbReference type="PANTHER" id="PTHR11699">
    <property type="entry name" value="ALDEHYDE DEHYDROGENASE-RELATED"/>
    <property type="match status" value="1"/>
</dbReference>
<evidence type="ECO:0000256" key="4">
    <source>
        <dbReference type="ARBA" id="ARBA00049194"/>
    </source>
</evidence>
<comment type="catalytic activity">
    <reaction evidence="4">
        <text>an aldehyde + NAD(+) + H2O = a carboxylate + NADH + 2 H(+)</text>
        <dbReference type="Rhea" id="RHEA:16185"/>
        <dbReference type="ChEBI" id="CHEBI:15377"/>
        <dbReference type="ChEBI" id="CHEBI:15378"/>
        <dbReference type="ChEBI" id="CHEBI:17478"/>
        <dbReference type="ChEBI" id="CHEBI:29067"/>
        <dbReference type="ChEBI" id="CHEBI:57540"/>
        <dbReference type="ChEBI" id="CHEBI:57945"/>
        <dbReference type="EC" id="1.2.1.3"/>
    </reaction>
</comment>
<dbReference type="GO" id="GO:0046394">
    <property type="term" value="P:carboxylic acid biosynthetic process"/>
    <property type="evidence" value="ECO:0007669"/>
    <property type="project" value="UniProtKB-ARBA"/>
</dbReference>
<dbReference type="InterPro" id="IPR015590">
    <property type="entry name" value="Aldehyde_DH_dom"/>
</dbReference>
<evidence type="ECO:0000256" key="3">
    <source>
        <dbReference type="ARBA" id="ARBA00024226"/>
    </source>
</evidence>
<reference evidence="7 8" key="1">
    <citation type="submission" date="2020-01" db="EMBL/GenBank/DDBJ databases">
        <title>Aspergillus terreus IFO 6365 whole genome shotgun sequence.</title>
        <authorList>
            <person name="Kanamasa S."/>
            <person name="Takahashi H."/>
        </authorList>
    </citation>
    <scope>NUCLEOTIDE SEQUENCE [LARGE SCALE GENOMIC DNA]</scope>
    <source>
        <strain evidence="7 8">IFO 6365</strain>
    </source>
</reference>
<evidence type="ECO:0000259" key="6">
    <source>
        <dbReference type="Pfam" id="PF00171"/>
    </source>
</evidence>
<dbReference type="AlphaFoldDB" id="A0A5M3YXW2"/>
<dbReference type="Pfam" id="PF00171">
    <property type="entry name" value="Aldedh"/>
    <property type="match status" value="1"/>
</dbReference>
<dbReference type="EC" id="1.2.1.3" evidence="3"/>
<evidence type="ECO:0000313" key="7">
    <source>
        <dbReference type="EMBL" id="GFF16992.1"/>
    </source>
</evidence>
<proteinExistence type="inferred from homology"/>
<dbReference type="Gene3D" id="3.40.605.10">
    <property type="entry name" value="Aldehyde Dehydrogenase, Chain A, domain 1"/>
    <property type="match status" value="1"/>
</dbReference>
<sequence>MATSDIETRLFINGEFQPAIDGNVFKLINPFSQETVAEVHEANEKDVNKAVAAAKAAYPAWRDLSPVDRGAYLHKMAALIRENMPEFARLEALSTGKPVASYFDAHLAAEVFSYYAEAGWNVQGSSSLNTPGHLNLTVKQPYGVVACIIPWNVPLAFFAMKIAPALAAGNAVVLKSSEKAPLTSLLGARLIEKAGFPPGVVNILSGFGSPAGSALASHMEVRCLSFTGSSFTGQKIQAAAATSNMKHVHMELGGKSPAIIFDDADLESAAQQTQYSIQLLSGQTCMANSRVYVQDTVAEKFLALFKEKFGGSARLGDPLEQSTSHGPQVDGIQYNRVKSYLAIGEKDGKLTLGGDGGDGYFVKPTVFEDVPEDSRIMKEEVFGPVVVINTFKTEEEAIEKANNTEFGLYASVFTKDIDRAVRTSKLLEAGTVGVNCTSPTVPRDMPFGGFKMSGVGREGYMHSLDNYLETKSILIRTSS</sequence>
<dbReference type="EMBL" id="BLJY01000006">
    <property type="protein sequence ID" value="GFF16992.1"/>
    <property type="molecule type" value="Genomic_DNA"/>
</dbReference>
<dbReference type="InterPro" id="IPR016162">
    <property type="entry name" value="Ald_DH_N"/>
</dbReference>